<dbReference type="eggNOG" id="ENOG5033BTF">
    <property type="taxonomic scope" value="Bacteria"/>
</dbReference>
<dbReference type="RefSeq" id="WP_010526672.1">
    <property type="nucleotide sequence ID" value="NZ_AFSL01000015.1"/>
</dbReference>
<evidence type="ECO:0000313" key="2">
    <source>
        <dbReference type="Proteomes" id="UP000181976"/>
    </source>
</evidence>
<reference evidence="1 2" key="1">
    <citation type="submission" date="2016-10" db="EMBL/GenBank/DDBJ databases">
        <authorList>
            <person name="de Groot N.N."/>
        </authorList>
    </citation>
    <scope>NUCLEOTIDE SEQUENCE [LARGE SCALE GENOMIC DNA]</scope>
    <source>
        <strain evidence="1 2">DSM 19012</strain>
    </source>
</reference>
<sequence>MNTEQTNRLNMLEAVNNYLDENAAKWQNIARLAAAKTELSQLIAAIKSAAEAQAEAQVTYGKTKLALKKAIAAKADILNDVIEAYALTEGDDELARQMSDSRSDLYRLPYNDFYIKVEAIIDKASELQEVLVSDFGLTAEQITDVQNDLNQLLEINGLPRAYQIKSSVATKEIEQLLSDANDLLKNRIDKLMSIFKRSDPNFYHGFQKARMIVD</sequence>
<gene>
    <name evidence="1" type="ORF">SAMN05444380_10598</name>
</gene>
<dbReference type="EMBL" id="FONA01000005">
    <property type="protein sequence ID" value="SFE00927.1"/>
    <property type="molecule type" value="Genomic_DNA"/>
</dbReference>
<proteinExistence type="predicted"/>
<dbReference type="AlphaFoldDB" id="A0A1I1X0Q2"/>
<dbReference type="InParanoid" id="A0A1I1X0Q2"/>
<accession>A0A1I1X0Q2</accession>
<organism evidence="1 2">
    <name type="scientific">Thermophagus xiamenensis</name>
    <dbReference type="NCBI Taxonomy" id="385682"/>
    <lineage>
        <taxon>Bacteria</taxon>
        <taxon>Pseudomonadati</taxon>
        <taxon>Bacteroidota</taxon>
        <taxon>Bacteroidia</taxon>
        <taxon>Marinilabiliales</taxon>
        <taxon>Marinilabiliaceae</taxon>
        <taxon>Thermophagus</taxon>
    </lineage>
</organism>
<name>A0A1I1X0Q2_9BACT</name>
<dbReference type="OrthoDB" id="1119986at2"/>
<keyword evidence="2" id="KW-1185">Reference proteome</keyword>
<evidence type="ECO:0000313" key="1">
    <source>
        <dbReference type="EMBL" id="SFE00927.1"/>
    </source>
</evidence>
<dbReference type="Proteomes" id="UP000181976">
    <property type="component" value="Unassembled WGS sequence"/>
</dbReference>
<protein>
    <submittedName>
        <fullName evidence="1">Uncharacterized protein</fullName>
    </submittedName>
</protein>